<sequence>MKVKFLLFDTYIEVIEKSVGSEIFQTTWGEVDGVKKDLTNKGQFSCASYVSSILLWFAEYGLIETRHVGVAGLLRDMEESGWYKISEPKLGAIIHWERTKRNGSENEHVGFYVGEDMAINNDPDSGVPKRRHYTPEKIEGIYWHPSLDK</sequence>
<dbReference type="EMBL" id="PFAG01000011">
    <property type="protein sequence ID" value="PIR98577.1"/>
    <property type="molecule type" value="Genomic_DNA"/>
</dbReference>
<proteinExistence type="predicted"/>
<protein>
    <recommendedName>
        <fullName evidence="3">Peptidase C51 domain-containing protein</fullName>
    </recommendedName>
</protein>
<evidence type="ECO:0000313" key="2">
    <source>
        <dbReference type="Proteomes" id="UP000230776"/>
    </source>
</evidence>
<gene>
    <name evidence="1" type="ORF">COT88_00935</name>
</gene>
<dbReference type="Proteomes" id="UP000230776">
    <property type="component" value="Unassembled WGS sequence"/>
</dbReference>
<accession>A0A2H0VHI8</accession>
<evidence type="ECO:0008006" key="3">
    <source>
        <dbReference type="Google" id="ProtNLM"/>
    </source>
</evidence>
<evidence type="ECO:0000313" key="1">
    <source>
        <dbReference type="EMBL" id="PIR98577.1"/>
    </source>
</evidence>
<name>A0A2H0VHI8_9BACT</name>
<comment type="caution">
    <text evidence="1">The sequence shown here is derived from an EMBL/GenBank/DDBJ whole genome shotgun (WGS) entry which is preliminary data.</text>
</comment>
<organism evidence="1 2">
    <name type="scientific">Candidatus Colwellbacteria bacterium CG10_big_fil_rev_8_21_14_0_10_41_28</name>
    <dbReference type="NCBI Taxonomy" id="1974539"/>
    <lineage>
        <taxon>Bacteria</taxon>
        <taxon>Candidatus Colwelliibacteriota</taxon>
    </lineage>
</organism>
<dbReference type="AlphaFoldDB" id="A0A2H0VHI8"/>
<reference evidence="2" key="1">
    <citation type="submission" date="2017-09" db="EMBL/GenBank/DDBJ databases">
        <title>Depth-based differentiation of microbial function through sediment-hosted aquifers and enrichment of novel symbionts in the deep terrestrial subsurface.</title>
        <authorList>
            <person name="Probst A.J."/>
            <person name="Ladd B."/>
            <person name="Jarett J.K."/>
            <person name="Geller-Mcgrath D.E."/>
            <person name="Sieber C.M.K."/>
            <person name="Emerson J.B."/>
            <person name="Anantharaman K."/>
            <person name="Thomas B.C."/>
            <person name="Malmstrom R."/>
            <person name="Stieglmeier M."/>
            <person name="Klingl A."/>
            <person name="Woyke T."/>
            <person name="Ryan C.M."/>
            <person name="Banfield J.F."/>
        </authorList>
    </citation>
    <scope>NUCLEOTIDE SEQUENCE [LARGE SCALE GENOMIC DNA]</scope>
</reference>